<comment type="caution">
    <text evidence="9">The sequence shown here is derived from an EMBL/GenBank/DDBJ whole genome shotgun (WGS) entry which is preliminary data.</text>
</comment>
<reference evidence="9" key="1">
    <citation type="journal article" date="2018" name="Environ. Microbiol.">
        <title>Sporulation capability and amylosome conservation among diverse human colonic and rumen isolates of the keystone starch-degrader Ruminococcus bromii.</title>
        <authorList>
            <person name="Mukhopadhya I."/>
            <person name="Morais S."/>
            <person name="Laverde-Gomez J."/>
            <person name="Sheridan P.O."/>
            <person name="Walker A.W."/>
            <person name="Kelly W."/>
            <person name="Klieve A.V."/>
            <person name="Ouwerkerk D."/>
            <person name="Duncan S.H."/>
            <person name="Louis P."/>
            <person name="Koropatkin N."/>
            <person name="Cockburn D."/>
            <person name="Kibler R."/>
            <person name="Cooper P.J."/>
            <person name="Sandoval C."/>
            <person name="Crost E."/>
            <person name="Juge N."/>
            <person name="Bayer E.A."/>
            <person name="Flint H.J."/>
        </authorList>
    </citation>
    <scope>NUCLEOTIDE SEQUENCE [LARGE SCALE GENOMIC DNA]</scope>
    <source>
        <strain evidence="9">ATCC 27255</strain>
    </source>
</reference>
<evidence type="ECO:0000256" key="1">
    <source>
        <dbReference type="ARBA" id="ARBA00004651"/>
    </source>
</evidence>
<evidence type="ECO:0000313" key="9">
    <source>
        <dbReference type="EMBL" id="PKD32804.1"/>
    </source>
</evidence>
<keyword evidence="6 8" id="KW-1133">Transmembrane helix</keyword>
<dbReference type="Proteomes" id="UP000233425">
    <property type="component" value="Unassembled WGS sequence"/>
</dbReference>
<comment type="similarity">
    <text evidence="2">Belongs to the auxin efflux carrier (TC 2.A.69) family.</text>
</comment>
<evidence type="ECO:0000256" key="2">
    <source>
        <dbReference type="ARBA" id="ARBA00010145"/>
    </source>
</evidence>
<feature type="transmembrane region" description="Helical" evidence="8">
    <location>
        <begin position="223"/>
        <end position="245"/>
    </location>
</feature>
<feature type="transmembrane region" description="Helical" evidence="8">
    <location>
        <begin position="193"/>
        <end position="211"/>
    </location>
</feature>
<evidence type="ECO:0000256" key="5">
    <source>
        <dbReference type="ARBA" id="ARBA00022692"/>
    </source>
</evidence>
<sequence>MGENFVVIAQQVLVLFILIAVGFICGKKKIITDFSARHMTDIVLYVVTPCVMISAFQREFSFELLSGLIICVTCSALIFAASILICNLIFRDKDESRKAVIRFATIYSNCAFMSLPLQKAILGDDGWFYGSIFVAVFNIFVWTHGLVSMSGDKKQLSFKKLVFNPGLIGVVLAIILFLTGFKLPYIISQPVEYLAVLNTPLPMLIIGFYLSQADFKKAFTDKGVYFSSAVRLIALPMLTAVVMSLCRVTPIITMACVIATSAPTAATTTMFATKFNKDVELSVSIVAATTVFSLAAMPLVVMLTGMMSGFSS</sequence>
<dbReference type="PANTHER" id="PTHR36838:SF1">
    <property type="entry name" value="SLR1864 PROTEIN"/>
    <property type="match status" value="1"/>
</dbReference>
<dbReference type="RefSeq" id="WP_101028207.1">
    <property type="nucleotide sequence ID" value="NZ_CABMMZ010000012.1"/>
</dbReference>
<name>A0A2N0V0N8_9FIRM</name>
<evidence type="ECO:0000256" key="4">
    <source>
        <dbReference type="ARBA" id="ARBA00022475"/>
    </source>
</evidence>
<dbReference type="InterPro" id="IPR038770">
    <property type="entry name" value="Na+/solute_symporter_sf"/>
</dbReference>
<dbReference type="Pfam" id="PF03547">
    <property type="entry name" value="Mem_trans"/>
    <property type="match status" value="1"/>
</dbReference>
<evidence type="ECO:0000256" key="6">
    <source>
        <dbReference type="ARBA" id="ARBA00022989"/>
    </source>
</evidence>
<evidence type="ECO:0000256" key="8">
    <source>
        <dbReference type="SAM" id="Phobius"/>
    </source>
</evidence>
<keyword evidence="3" id="KW-0813">Transport</keyword>
<proteinExistence type="inferred from homology"/>
<evidence type="ECO:0000256" key="7">
    <source>
        <dbReference type="ARBA" id="ARBA00023136"/>
    </source>
</evidence>
<feature type="transmembrane region" description="Helical" evidence="8">
    <location>
        <begin position="251"/>
        <end position="273"/>
    </location>
</feature>
<keyword evidence="4" id="KW-1003">Cell membrane</keyword>
<feature type="transmembrane region" description="Helical" evidence="8">
    <location>
        <begin position="285"/>
        <end position="307"/>
    </location>
</feature>
<feature type="transmembrane region" description="Helical" evidence="8">
    <location>
        <begin position="64"/>
        <end position="90"/>
    </location>
</feature>
<dbReference type="GO" id="GO:0055085">
    <property type="term" value="P:transmembrane transport"/>
    <property type="evidence" value="ECO:0007669"/>
    <property type="project" value="InterPro"/>
</dbReference>
<dbReference type="GO" id="GO:0005886">
    <property type="term" value="C:plasma membrane"/>
    <property type="evidence" value="ECO:0007669"/>
    <property type="project" value="UniProtKB-SubCell"/>
</dbReference>
<dbReference type="AlphaFoldDB" id="A0A2N0V0N8"/>
<feature type="transmembrane region" description="Helical" evidence="8">
    <location>
        <begin position="6"/>
        <end position="26"/>
    </location>
</feature>
<evidence type="ECO:0000256" key="3">
    <source>
        <dbReference type="ARBA" id="ARBA00022448"/>
    </source>
</evidence>
<keyword evidence="5 8" id="KW-0812">Transmembrane</keyword>
<feature type="transmembrane region" description="Helical" evidence="8">
    <location>
        <begin position="161"/>
        <end position="181"/>
    </location>
</feature>
<organism evidence="9 10">
    <name type="scientific">Ruminococcus bromii</name>
    <dbReference type="NCBI Taxonomy" id="40518"/>
    <lineage>
        <taxon>Bacteria</taxon>
        <taxon>Bacillati</taxon>
        <taxon>Bacillota</taxon>
        <taxon>Clostridia</taxon>
        <taxon>Eubacteriales</taxon>
        <taxon>Oscillospiraceae</taxon>
        <taxon>Ruminococcus</taxon>
    </lineage>
</organism>
<dbReference type="Gene3D" id="1.20.1530.20">
    <property type="match status" value="1"/>
</dbReference>
<comment type="subcellular location">
    <subcellularLocation>
        <location evidence="1">Cell membrane</location>
        <topology evidence="1">Multi-pass membrane protein</topology>
    </subcellularLocation>
</comment>
<dbReference type="EMBL" id="NNSR01000012">
    <property type="protein sequence ID" value="PKD32804.1"/>
    <property type="molecule type" value="Genomic_DNA"/>
</dbReference>
<gene>
    <name evidence="9" type="ORF">RBATCC27255_00016</name>
</gene>
<feature type="transmembrane region" description="Helical" evidence="8">
    <location>
        <begin position="127"/>
        <end position="149"/>
    </location>
</feature>
<protein>
    <submittedName>
        <fullName evidence="9">Auxin efflux carrier</fullName>
    </submittedName>
</protein>
<keyword evidence="10" id="KW-1185">Reference proteome</keyword>
<accession>A0A2N0V0N8</accession>
<feature type="transmembrane region" description="Helical" evidence="8">
    <location>
        <begin position="99"/>
        <end position="115"/>
    </location>
</feature>
<keyword evidence="7 8" id="KW-0472">Membrane</keyword>
<feature type="transmembrane region" description="Helical" evidence="8">
    <location>
        <begin position="38"/>
        <end position="58"/>
    </location>
</feature>
<dbReference type="PANTHER" id="PTHR36838">
    <property type="entry name" value="AUXIN EFFLUX CARRIER FAMILY PROTEIN"/>
    <property type="match status" value="1"/>
</dbReference>
<evidence type="ECO:0000313" key="10">
    <source>
        <dbReference type="Proteomes" id="UP000233425"/>
    </source>
</evidence>
<dbReference type="InterPro" id="IPR004776">
    <property type="entry name" value="Mem_transp_PIN-like"/>
</dbReference>